<feature type="domain" description="N-acetyltransferase" evidence="3">
    <location>
        <begin position="3"/>
        <end position="162"/>
    </location>
</feature>
<evidence type="ECO:0000256" key="1">
    <source>
        <dbReference type="ARBA" id="ARBA00022679"/>
    </source>
</evidence>
<keyword evidence="5" id="KW-1185">Reference proteome</keyword>
<gene>
    <name evidence="4" type="ORF">ACFODW_01125</name>
</gene>
<dbReference type="RefSeq" id="WP_390301656.1">
    <property type="nucleotide sequence ID" value="NZ_JBHRRZ010000002.1"/>
</dbReference>
<dbReference type="Gene3D" id="3.40.630.30">
    <property type="match status" value="1"/>
</dbReference>
<dbReference type="InterPro" id="IPR050832">
    <property type="entry name" value="Bact_Acetyltransf"/>
</dbReference>
<evidence type="ECO:0000256" key="2">
    <source>
        <dbReference type="ARBA" id="ARBA00023315"/>
    </source>
</evidence>
<dbReference type="InterPro" id="IPR000182">
    <property type="entry name" value="GNAT_dom"/>
</dbReference>
<keyword evidence="1 4" id="KW-0808">Transferase</keyword>
<proteinExistence type="predicted"/>
<dbReference type="PANTHER" id="PTHR43877">
    <property type="entry name" value="AMINOALKYLPHOSPHONATE N-ACETYLTRANSFERASE-RELATED-RELATED"/>
    <property type="match status" value="1"/>
</dbReference>
<organism evidence="4 5">
    <name type="scientific">Virgibacillus sediminis</name>
    <dbReference type="NCBI Taxonomy" id="202260"/>
    <lineage>
        <taxon>Bacteria</taxon>
        <taxon>Bacillati</taxon>
        <taxon>Bacillota</taxon>
        <taxon>Bacilli</taxon>
        <taxon>Bacillales</taxon>
        <taxon>Bacillaceae</taxon>
        <taxon>Virgibacillus</taxon>
    </lineage>
</organism>
<accession>A0ABV7A205</accession>
<dbReference type="PROSITE" id="PS51186">
    <property type="entry name" value="GNAT"/>
    <property type="match status" value="1"/>
</dbReference>
<name>A0ABV7A205_9BACI</name>
<reference evidence="5" key="1">
    <citation type="journal article" date="2019" name="Int. J. Syst. Evol. Microbiol.">
        <title>The Global Catalogue of Microorganisms (GCM) 10K type strain sequencing project: providing services to taxonomists for standard genome sequencing and annotation.</title>
        <authorList>
            <consortium name="The Broad Institute Genomics Platform"/>
            <consortium name="The Broad Institute Genome Sequencing Center for Infectious Disease"/>
            <person name="Wu L."/>
            <person name="Ma J."/>
        </authorList>
    </citation>
    <scope>NUCLEOTIDE SEQUENCE [LARGE SCALE GENOMIC DNA]</scope>
    <source>
        <strain evidence="5">KCTC 13193</strain>
    </source>
</reference>
<keyword evidence="2 4" id="KW-0012">Acyltransferase</keyword>
<sequence>MDFEIRRARKKDIKHVQQVAVKSWKETYRGIIPPEIQEKFLQNAYSDRSMKKRLKHTHIFVAEAGDRIVGFANFSQVKENGKVELGAIYLYPDYQGNGIGTALLYEGVDHLGGVEEVHLNVEKQNEIGKRFYHAKGFEAVSEFKDNFDGHTLNTIQMVLKIKDAAGTA</sequence>
<dbReference type="InterPro" id="IPR016181">
    <property type="entry name" value="Acyl_CoA_acyltransferase"/>
</dbReference>
<dbReference type="SUPFAM" id="SSF55729">
    <property type="entry name" value="Acyl-CoA N-acyltransferases (Nat)"/>
    <property type="match status" value="1"/>
</dbReference>
<dbReference type="CDD" id="cd04301">
    <property type="entry name" value="NAT_SF"/>
    <property type="match status" value="1"/>
</dbReference>
<evidence type="ECO:0000313" key="4">
    <source>
        <dbReference type="EMBL" id="MFC2946968.1"/>
    </source>
</evidence>
<dbReference type="EC" id="2.3.-.-" evidence="4"/>
<evidence type="ECO:0000259" key="3">
    <source>
        <dbReference type="PROSITE" id="PS51186"/>
    </source>
</evidence>
<dbReference type="EMBL" id="JBHRRZ010000002">
    <property type="protein sequence ID" value="MFC2946968.1"/>
    <property type="molecule type" value="Genomic_DNA"/>
</dbReference>
<comment type="caution">
    <text evidence="4">The sequence shown here is derived from an EMBL/GenBank/DDBJ whole genome shotgun (WGS) entry which is preliminary data.</text>
</comment>
<dbReference type="Pfam" id="PF00583">
    <property type="entry name" value="Acetyltransf_1"/>
    <property type="match status" value="1"/>
</dbReference>
<dbReference type="GO" id="GO:0016746">
    <property type="term" value="F:acyltransferase activity"/>
    <property type="evidence" value="ECO:0007669"/>
    <property type="project" value="UniProtKB-KW"/>
</dbReference>
<evidence type="ECO:0000313" key="5">
    <source>
        <dbReference type="Proteomes" id="UP001595387"/>
    </source>
</evidence>
<protein>
    <submittedName>
        <fullName evidence="4">GNAT family N-acetyltransferase</fullName>
        <ecNumber evidence="4">2.3.-.-</ecNumber>
    </submittedName>
</protein>
<dbReference type="Proteomes" id="UP001595387">
    <property type="component" value="Unassembled WGS sequence"/>
</dbReference>